<keyword evidence="4" id="KW-1185">Reference proteome</keyword>
<dbReference type="OrthoDB" id="2065409at2"/>
<evidence type="ECO:0000259" key="2">
    <source>
        <dbReference type="PROSITE" id="PS50532"/>
    </source>
</evidence>
<dbReference type="Gene3D" id="1.10.10.60">
    <property type="entry name" value="Homeodomain-like"/>
    <property type="match status" value="1"/>
</dbReference>
<dbReference type="GO" id="GO:0006352">
    <property type="term" value="P:DNA-templated transcription initiation"/>
    <property type="evidence" value="ECO:0007669"/>
    <property type="project" value="InterPro"/>
</dbReference>
<dbReference type="SUPFAM" id="SSF46689">
    <property type="entry name" value="Homeodomain-like"/>
    <property type="match status" value="1"/>
</dbReference>
<protein>
    <recommendedName>
        <fullName evidence="2">HTH IS408-type domain-containing protein</fullName>
    </recommendedName>
</protein>
<dbReference type="InterPro" id="IPR009057">
    <property type="entry name" value="Homeodomain-like_sf"/>
</dbReference>
<evidence type="ECO:0000256" key="1">
    <source>
        <dbReference type="SAM" id="MobiDB-lite"/>
    </source>
</evidence>
<gene>
    <name evidence="3" type="ORF">DFK10_15365</name>
</gene>
<evidence type="ECO:0000313" key="4">
    <source>
        <dbReference type="Proteomes" id="UP000245293"/>
    </source>
</evidence>
<dbReference type="EMBL" id="QETF01000024">
    <property type="protein sequence ID" value="PWG15739.1"/>
    <property type="molecule type" value="Genomic_DNA"/>
</dbReference>
<evidence type="ECO:0000313" key="3">
    <source>
        <dbReference type="EMBL" id="PWG15739.1"/>
    </source>
</evidence>
<organism evidence="3 4">
    <name type="scientific">Salibaculum griseiflavum</name>
    <dbReference type="NCBI Taxonomy" id="1914409"/>
    <lineage>
        <taxon>Bacteria</taxon>
        <taxon>Pseudomonadati</taxon>
        <taxon>Pseudomonadota</taxon>
        <taxon>Alphaproteobacteria</taxon>
        <taxon>Rhodobacterales</taxon>
        <taxon>Roseobacteraceae</taxon>
        <taxon>Salibaculum</taxon>
    </lineage>
</organism>
<dbReference type="GO" id="GO:0003677">
    <property type="term" value="F:DNA binding"/>
    <property type="evidence" value="ECO:0007669"/>
    <property type="project" value="InterPro"/>
</dbReference>
<name>A0A2V1NZP9_9RHOB</name>
<dbReference type="PROSITE" id="PS50532">
    <property type="entry name" value="HTH_IS408"/>
    <property type="match status" value="1"/>
</dbReference>
<dbReference type="InterPro" id="IPR011991">
    <property type="entry name" value="ArsR-like_HTH"/>
</dbReference>
<feature type="region of interest" description="Disordered" evidence="1">
    <location>
        <begin position="78"/>
        <end position="97"/>
    </location>
</feature>
<comment type="caution">
    <text evidence="3">The sequence shown here is derived from an EMBL/GenBank/DDBJ whole genome shotgun (WGS) entry which is preliminary data.</text>
</comment>
<dbReference type="InterPro" id="IPR017895">
    <property type="entry name" value="HTH_IS408/IS1162_type"/>
</dbReference>
<dbReference type="AlphaFoldDB" id="A0A2V1NZP9"/>
<dbReference type="Pfam" id="PF08281">
    <property type="entry name" value="Sigma70_r4_2"/>
    <property type="match status" value="1"/>
</dbReference>
<dbReference type="CDD" id="cd00090">
    <property type="entry name" value="HTH_ARSR"/>
    <property type="match status" value="1"/>
</dbReference>
<proteinExistence type="predicted"/>
<reference evidence="4" key="1">
    <citation type="submission" date="2018-05" db="EMBL/GenBank/DDBJ databases">
        <authorList>
            <person name="Du Z."/>
            <person name="Wang X."/>
        </authorList>
    </citation>
    <scope>NUCLEOTIDE SEQUENCE [LARGE SCALE GENOMIC DNA]</scope>
    <source>
        <strain evidence="4">WDS4C29</strain>
    </source>
</reference>
<dbReference type="GO" id="GO:0016987">
    <property type="term" value="F:sigma factor activity"/>
    <property type="evidence" value="ECO:0007669"/>
    <property type="project" value="InterPro"/>
</dbReference>
<dbReference type="Proteomes" id="UP000245293">
    <property type="component" value="Unassembled WGS sequence"/>
</dbReference>
<feature type="domain" description="HTH IS408-type" evidence="2">
    <location>
        <begin position="15"/>
        <end position="97"/>
    </location>
</feature>
<dbReference type="InterPro" id="IPR013249">
    <property type="entry name" value="RNA_pol_sigma70_r4_t2"/>
</dbReference>
<accession>A0A2V1NZP9</accession>
<sequence>MPRQKRARRTTVQDIRSILRLTHEQGLSAREVAARLKLSKTTVATYLNRAREAGLNCWPLPKGRDDDSTLKQVVFQRVGRPPGDLTEPDWPKMPSKT</sequence>